<feature type="region of interest" description="Disordered" evidence="1">
    <location>
        <begin position="35"/>
        <end position="55"/>
    </location>
</feature>
<gene>
    <name evidence="2" type="ORF">GGQ68_000464</name>
</gene>
<dbReference type="Pfam" id="PF12118">
    <property type="entry name" value="SprA-related"/>
    <property type="match status" value="1"/>
</dbReference>
<sequence>MQVHDSEQKSGWAALAPLMAAYQAKIAEARTADAKSAAQDNKVSEARSLAPTDAEARMVSELKARDREVRTHEQAHMAVGGAHAGGASYTYQIGPDGKRYAIGGEVPIDVSPVPNDPEATLAKMDQIKAAALAPADPSSADRKIAALADAARAKAQADLNALRADERSGDLDRTA</sequence>
<dbReference type="RefSeq" id="WP_183962766.1">
    <property type="nucleotide sequence ID" value="NZ_BAABBZ010000012.1"/>
</dbReference>
<reference evidence="2 3" key="1">
    <citation type="submission" date="2020-08" db="EMBL/GenBank/DDBJ databases">
        <title>Genomic Encyclopedia of Type Strains, Phase IV (KMG-IV): sequencing the most valuable type-strain genomes for metagenomic binning, comparative biology and taxonomic classification.</title>
        <authorList>
            <person name="Goeker M."/>
        </authorList>
    </citation>
    <scope>NUCLEOTIDE SEQUENCE [LARGE SCALE GENOMIC DNA]</scope>
    <source>
        <strain evidence="2 3">DSM 102235</strain>
    </source>
</reference>
<organism evidence="2 3">
    <name type="scientific">Sagittula marina</name>
    <dbReference type="NCBI Taxonomy" id="943940"/>
    <lineage>
        <taxon>Bacteria</taxon>
        <taxon>Pseudomonadati</taxon>
        <taxon>Pseudomonadota</taxon>
        <taxon>Alphaproteobacteria</taxon>
        <taxon>Rhodobacterales</taxon>
        <taxon>Roseobacteraceae</taxon>
        <taxon>Sagittula</taxon>
    </lineage>
</organism>
<keyword evidence="3" id="KW-1185">Reference proteome</keyword>
<dbReference type="EMBL" id="JACIEJ010000001">
    <property type="protein sequence ID" value="MBB3984153.1"/>
    <property type="molecule type" value="Genomic_DNA"/>
</dbReference>
<proteinExistence type="predicted"/>
<dbReference type="Proteomes" id="UP000541426">
    <property type="component" value="Unassembled WGS sequence"/>
</dbReference>
<evidence type="ECO:0000313" key="2">
    <source>
        <dbReference type="EMBL" id="MBB3984153.1"/>
    </source>
</evidence>
<accession>A0A7W6GR31</accession>
<name>A0A7W6GR31_9RHOB</name>
<comment type="caution">
    <text evidence="2">The sequence shown here is derived from an EMBL/GenBank/DDBJ whole genome shotgun (WGS) entry which is preliminary data.</text>
</comment>
<evidence type="ECO:0000256" key="1">
    <source>
        <dbReference type="SAM" id="MobiDB-lite"/>
    </source>
</evidence>
<dbReference type="AlphaFoldDB" id="A0A7W6GR31"/>
<dbReference type="InterPro" id="IPR021973">
    <property type="entry name" value="SprA-related"/>
</dbReference>
<evidence type="ECO:0008006" key="4">
    <source>
        <dbReference type="Google" id="ProtNLM"/>
    </source>
</evidence>
<protein>
    <recommendedName>
        <fullName evidence="4">SprA-related family protein</fullName>
    </recommendedName>
</protein>
<evidence type="ECO:0000313" key="3">
    <source>
        <dbReference type="Proteomes" id="UP000541426"/>
    </source>
</evidence>